<dbReference type="SMART" id="SM00564">
    <property type="entry name" value="PQQ"/>
    <property type="match status" value="6"/>
</dbReference>
<dbReference type="InterPro" id="IPR018391">
    <property type="entry name" value="PQQ_b-propeller_rpt"/>
</dbReference>
<sequence length="465" mass="49271">MARWSLAACMTSVMLLSACQEKEPILQGPRFDLRDMDEAVAVASDPSAQARAEAQARNVTAIPTRTPIRGYSVSGEARSLGLEGARTNSDWPQRNGSAQHRITHPALGANLTEVWSTSIGKGNGKRVRMTATPVVAGGRIFTMDSHSDVRAHALNGGLLWQQNLTPSTERRGEASGGGFAVSGNRLYVTTGYGRLYAMDVASGAIYWQQDLDAVPSAAPTVSDGLVYLTSRDGTAWAIDASDGKTRWQLQATGSGSYTIGGSSPAITSRAAIFPFGSGELLSVLKRGGVRLWGTTISGERLGYAYAGVTDISSDPVVVGNTIYVGNPGGRLVALDATSGERRWTAREGASSPVWPAGNSLFLISDRNELIRLNAATGERIWGATLTLYTREKVSKRQGVFAHYGPILAGGRLITVSSDGYMRQVDPTSGQILRQDQLSAPAALDPVVAGGVLYVVTADGKLHAFR</sequence>
<dbReference type="InterPro" id="IPR002372">
    <property type="entry name" value="PQQ_rpt_dom"/>
</dbReference>
<evidence type="ECO:0000259" key="1">
    <source>
        <dbReference type="Pfam" id="PF13360"/>
    </source>
</evidence>
<evidence type="ECO:0000313" key="3">
    <source>
        <dbReference type="Proteomes" id="UP000318483"/>
    </source>
</evidence>
<feature type="domain" description="Pyrrolo-quinoline quinone repeat" evidence="1">
    <location>
        <begin position="147"/>
        <end position="381"/>
    </location>
</feature>
<dbReference type="Gene3D" id="2.130.10.10">
    <property type="entry name" value="YVTN repeat-like/Quinoprotein amine dehydrogenase"/>
    <property type="match status" value="1"/>
</dbReference>
<dbReference type="InterPro" id="IPR011047">
    <property type="entry name" value="Quinoprotein_ADH-like_sf"/>
</dbReference>
<protein>
    <submittedName>
        <fullName evidence="2">PQQ-binding-like beta-propeller repeat protein</fullName>
    </submittedName>
</protein>
<dbReference type="AlphaFoldDB" id="A0A5B8I8U8"/>
<dbReference type="SUPFAM" id="SSF50998">
    <property type="entry name" value="Quinoprotein alcohol dehydrogenase-like"/>
    <property type="match status" value="1"/>
</dbReference>
<dbReference type="Pfam" id="PF13360">
    <property type="entry name" value="PQQ_2"/>
    <property type="match status" value="2"/>
</dbReference>
<gene>
    <name evidence="2" type="ORF">FPZ52_04650</name>
</gene>
<dbReference type="EMBL" id="CP042261">
    <property type="protein sequence ID" value="QDY70239.1"/>
    <property type="molecule type" value="Genomic_DNA"/>
</dbReference>
<dbReference type="PROSITE" id="PS51257">
    <property type="entry name" value="PROKAR_LIPOPROTEIN"/>
    <property type="match status" value="1"/>
</dbReference>
<reference evidence="2 3" key="1">
    <citation type="submission" date="2019-07" db="EMBL/GenBank/DDBJ databases">
        <title>Litoreibacter alkalisoli sp. nov., isolated from saline-alkaline soil.</title>
        <authorList>
            <person name="Wang S."/>
            <person name="Xu L."/>
            <person name="Xing Y.-T."/>
            <person name="Sun J.-Q."/>
        </authorList>
    </citation>
    <scope>NUCLEOTIDE SEQUENCE [LARGE SCALE GENOMIC DNA]</scope>
    <source>
        <strain evidence="2 3">LN3S51</strain>
    </source>
</reference>
<feature type="domain" description="Pyrrolo-quinoline quinone repeat" evidence="1">
    <location>
        <begin position="405"/>
        <end position="464"/>
    </location>
</feature>
<organism evidence="2 3">
    <name type="scientific">Qingshengfaniella alkalisoli</name>
    <dbReference type="NCBI Taxonomy" id="2599296"/>
    <lineage>
        <taxon>Bacteria</taxon>
        <taxon>Pseudomonadati</taxon>
        <taxon>Pseudomonadota</taxon>
        <taxon>Alphaproteobacteria</taxon>
        <taxon>Rhodobacterales</taxon>
        <taxon>Paracoccaceae</taxon>
        <taxon>Qingshengfaniella</taxon>
    </lineage>
</organism>
<dbReference type="InterPro" id="IPR015943">
    <property type="entry name" value="WD40/YVTN_repeat-like_dom_sf"/>
</dbReference>
<dbReference type="PANTHER" id="PTHR34512:SF30">
    <property type="entry name" value="OUTER MEMBRANE PROTEIN ASSEMBLY FACTOR BAMB"/>
    <property type="match status" value="1"/>
</dbReference>
<dbReference type="OrthoDB" id="5290752at2"/>
<accession>A0A5B8I8U8</accession>
<evidence type="ECO:0000313" key="2">
    <source>
        <dbReference type="EMBL" id="QDY70239.1"/>
    </source>
</evidence>
<name>A0A5B8I8U8_9RHOB</name>
<keyword evidence="3" id="KW-1185">Reference proteome</keyword>
<dbReference type="KEGG" id="lit:FPZ52_04650"/>
<dbReference type="PANTHER" id="PTHR34512">
    <property type="entry name" value="CELL SURFACE PROTEIN"/>
    <property type="match status" value="1"/>
</dbReference>
<dbReference type="Proteomes" id="UP000318483">
    <property type="component" value="Chromosome"/>
</dbReference>
<proteinExistence type="predicted"/>